<sequence>MCYATSFIRVQAFIYRTLVKCHQLFTSNTSTHYMNTTNTSHISCLFHQMSIVVVFLSSANISMASPIRSESSQKQSSNGSPPSSSSSRSRLSMSSSPKWINPCRLPTHPINPDKDFAGAPPVPVKELLRNVMSRAKVARNHGQQVKEIFRIV</sequence>
<protein>
    <submittedName>
        <fullName evidence="2">Uncharacterized protein</fullName>
    </submittedName>
</protein>
<dbReference type="OrthoDB" id="10368466at2759"/>
<evidence type="ECO:0000256" key="1">
    <source>
        <dbReference type="SAM" id="MobiDB-lite"/>
    </source>
</evidence>
<dbReference type="Proteomes" id="UP000728032">
    <property type="component" value="Unassembled WGS sequence"/>
</dbReference>
<accession>A0A7R9M7E3</accession>
<feature type="compositionally biased region" description="Low complexity" evidence="1">
    <location>
        <begin position="66"/>
        <end position="97"/>
    </location>
</feature>
<reference evidence="2" key="1">
    <citation type="submission" date="2020-11" db="EMBL/GenBank/DDBJ databases">
        <authorList>
            <person name="Tran Van P."/>
        </authorList>
    </citation>
    <scope>NUCLEOTIDE SEQUENCE</scope>
</reference>
<evidence type="ECO:0000313" key="3">
    <source>
        <dbReference type="Proteomes" id="UP000728032"/>
    </source>
</evidence>
<keyword evidence="3" id="KW-1185">Reference proteome</keyword>
<feature type="region of interest" description="Disordered" evidence="1">
    <location>
        <begin position="66"/>
        <end position="118"/>
    </location>
</feature>
<gene>
    <name evidence="2" type="ORF">ONB1V03_LOCUS11337</name>
</gene>
<proteinExistence type="predicted"/>
<organism evidence="2">
    <name type="scientific">Oppiella nova</name>
    <dbReference type="NCBI Taxonomy" id="334625"/>
    <lineage>
        <taxon>Eukaryota</taxon>
        <taxon>Metazoa</taxon>
        <taxon>Ecdysozoa</taxon>
        <taxon>Arthropoda</taxon>
        <taxon>Chelicerata</taxon>
        <taxon>Arachnida</taxon>
        <taxon>Acari</taxon>
        <taxon>Acariformes</taxon>
        <taxon>Sarcoptiformes</taxon>
        <taxon>Oribatida</taxon>
        <taxon>Brachypylina</taxon>
        <taxon>Oppioidea</taxon>
        <taxon>Oppiidae</taxon>
        <taxon>Oppiella</taxon>
    </lineage>
</organism>
<name>A0A7R9M7E3_9ACAR</name>
<dbReference type="EMBL" id="CAJPVJ010008373">
    <property type="protein sequence ID" value="CAG2171879.1"/>
    <property type="molecule type" value="Genomic_DNA"/>
</dbReference>
<dbReference type="AlphaFoldDB" id="A0A7R9M7E3"/>
<dbReference type="EMBL" id="OC923198">
    <property type="protein sequence ID" value="CAD7654692.1"/>
    <property type="molecule type" value="Genomic_DNA"/>
</dbReference>
<evidence type="ECO:0000313" key="2">
    <source>
        <dbReference type="EMBL" id="CAD7654692.1"/>
    </source>
</evidence>